<feature type="transmembrane region" description="Helical" evidence="8">
    <location>
        <begin position="228"/>
        <end position="253"/>
    </location>
</feature>
<dbReference type="SUPFAM" id="SSF53649">
    <property type="entry name" value="Alkaline phosphatase-like"/>
    <property type="match status" value="1"/>
</dbReference>
<feature type="domain" description="Sulfatase N-terminal" evidence="9">
    <location>
        <begin position="451"/>
        <end position="749"/>
    </location>
</feature>
<feature type="transmembrane region" description="Helical" evidence="8">
    <location>
        <begin position="348"/>
        <end position="367"/>
    </location>
</feature>
<keyword evidence="3" id="KW-1003">Cell membrane</keyword>
<dbReference type="Pfam" id="PF00884">
    <property type="entry name" value="Sulfatase"/>
    <property type="match status" value="1"/>
</dbReference>
<dbReference type="EMBL" id="JABAGR010000002">
    <property type="protein sequence ID" value="NMF25222.1"/>
    <property type="molecule type" value="Genomic_DNA"/>
</dbReference>
<feature type="region of interest" description="Disordered" evidence="7">
    <location>
        <begin position="318"/>
        <end position="341"/>
    </location>
</feature>
<evidence type="ECO:0000259" key="9">
    <source>
        <dbReference type="Pfam" id="PF00884"/>
    </source>
</evidence>
<evidence type="ECO:0000256" key="3">
    <source>
        <dbReference type="ARBA" id="ARBA00022475"/>
    </source>
</evidence>
<feature type="transmembrane region" description="Helical" evidence="8">
    <location>
        <begin position="44"/>
        <end position="64"/>
    </location>
</feature>
<proteinExistence type="predicted"/>
<feature type="transmembrane region" description="Helical" evidence="8">
    <location>
        <begin position="273"/>
        <end position="293"/>
    </location>
</feature>
<evidence type="ECO:0000256" key="8">
    <source>
        <dbReference type="SAM" id="Phobius"/>
    </source>
</evidence>
<keyword evidence="5 8" id="KW-1133">Transmembrane helix</keyword>
<feature type="transmembrane region" description="Helical" evidence="8">
    <location>
        <begin position="173"/>
        <end position="194"/>
    </location>
</feature>
<evidence type="ECO:0000256" key="7">
    <source>
        <dbReference type="SAM" id="MobiDB-lite"/>
    </source>
</evidence>
<organism evidence="10 11">
    <name type="scientific">Parafannyhessea umbonata</name>
    <dbReference type="NCBI Taxonomy" id="604330"/>
    <lineage>
        <taxon>Bacteria</taxon>
        <taxon>Bacillati</taxon>
        <taxon>Actinomycetota</taxon>
        <taxon>Coriobacteriia</taxon>
        <taxon>Coriobacteriales</taxon>
        <taxon>Atopobiaceae</taxon>
        <taxon>Parafannyhessea</taxon>
    </lineage>
</organism>
<name>A0A7X9T9R0_9ACTN</name>
<gene>
    <name evidence="10" type="ORF">HF885_02015</name>
</gene>
<evidence type="ECO:0000256" key="5">
    <source>
        <dbReference type="ARBA" id="ARBA00022989"/>
    </source>
</evidence>
<dbReference type="GO" id="GO:0016740">
    <property type="term" value="F:transferase activity"/>
    <property type="evidence" value="ECO:0007669"/>
    <property type="project" value="UniProtKB-KW"/>
</dbReference>
<accession>A0A7X9T9R0</accession>
<dbReference type="Proteomes" id="UP000565613">
    <property type="component" value="Unassembled WGS sequence"/>
</dbReference>
<keyword evidence="10" id="KW-0378">Hydrolase</keyword>
<dbReference type="PANTHER" id="PTHR47371">
    <property type="entry name" value="LIPOTEICHOIC ACID SYNTHASE"/>
    <property type="match status" value="1"/>
</dbReference>
<keyword evidence="6 8" id="KW-0472">Membrane</keyword>
<keyword evidence="10" id="KW-0808">Transferase</keyword>
<dbReference type="InterPro" id="IPR050448">
    <property type="entry name" value="OpgB/LTA_synthase_biosynth"/>
</dbReference>
<comment type="pathway">
    <text evidence="2">Cell wall biogenesis; lipoteichoic acid biosynthesis.</text>
</comment>
<reference evidence="10 11" key="1">
    <citation type="submission" date="2020-04" db="EMBL/GenBank/DDBJ databases">
        <authorList>
            <person name="Hitch T.C.A."/>
            <person name="Wylensek D."/>
            <person name="Clavel T."/>
        </authorList>
    </citation>
    <scope>NUCLEOTIDE SEQUENCE [LARGE SCALE GENOMIC DNA]</scope>
    <source>
        <strain evidence="10 11">105184</strain>
    </source>
</reference>
<dbReference type="CDD" id="cd16015">
    <property type="entry name" value="LTA_synthase"/>
    <property type="match status" value="1"/>
</dbReference>
<dbReference type="GO" id="GO:0005886">
    <property type="term" value="C:plasma membrane"/>
    <property type="evidence" value="ECO:0007669"/>
    <property type="project" value="UniProtKB-SubCell"/>
</dbReference>
<comment type="subcellular location">
    <subcellularLocation>
        <location evidence="1">Cell membrane</location>
        <topology evidence="1">Multi-pass membrane protein</topology>
    </subcellularLocation>
</comment>
<evidence type="ECO:0000256" key="4">
    <source>
        <dbReference type="ARBA" id="ARBA00022692"/>
    </source>
</evidence>
<feature type="compositionally biased region" description="Low complexity" evidence="7">
    <location>
        <begin position="318"/>
        <end position="327"/>
    </location>
</feature>
<dbReference type="GO" id="GO:0016787">
    <property type="term" value="F:hydrolase activity"/>
    <property type="evidence" value="ECO:0007669"/>
    <property type="project" value="UniProtKB-KW"/>
</dbReference>
<dbReference type="Gene3D" id="3.40.720.10">
    <property type="entry name" value="Alkaline Phosphatase, subunit A"/>
    <property type="match status" value="1"/>
</dbReference>
<evidence type="ECO:0000256" key="6">
    <source>
        <dbReference type="ARBA" id="ARBA00023136"/>
    </source>
</evidence>
<sequence>MSALNILFAAVAFATAAVVVWLCVRWHRLSKTEGYKRLSARTYAWCLSFAIIPVAFGVLCLMDYYKGSPLAPFLLAAATIICAMATLHRENGKTFLRTARDFVSAYAPWDSRPRKMRAPRFLSAPAARIRKAHAARKARRDERLSAREASDGKPSAARAWLHGTFAPWAKTDLVRLAVAALFAFVSLEICWHVNLVWMNFLSRLIDWAMVLLAMGAMYFLFQRRSWGAIAVAVALYVLGIVEYFVVVLKGSVIQAGDIYALGTAAAVSDGLKFDFGGTVLLGAIALDLCFLALQRISPVVRRSAVGLDSPADASEAAAAAPTDPSATGEKDAAPSTATAPSRRTGHRVLGVVLNVLLACACAFGAWGTTHAAYAWTQFLGTKFWQPVVAYSDHGFLTSFFSMWYGMPIEVPRGYSQQKAKTIEKKLAKQYDSSDSAKTYARAKAQFDQVKPSVIFVQNETFSDLSKFYDIAYTGYTGPEYFNSMSDTLSRGVLNVSVVGGGTCNSEFEFLTGNSMAYVGTGKYPYNLYNFSKVNSLAKQFKSIGYGTAAIHPNIASNWNRDKVYPQLGFDQFLDINDFQGAPVFHNGVTDLATYQKILELIQNSDKPMFIADITMQNHTGYDKNNIPADRLTNYQLKNVSAYENAEFNEYVSCIKASDEDLKVFIQALRQLNKPVVLVFYGDHQPNISSNYLNDSVYPNEDKSSLAHQLRAFKTQYFIWANYDVAGTPAKSTNKEMSIGYLSSYMMELIGAPLSNHQKANLQTMLKMPFLTLMGYSDTNGTWRESSTELTDPSISGDSAATKAYRNLDMVQYLEFGSKVKH</sequence>
<dbReference type="RefSeq" id="WP_170103311.1">
    <property type="nucleotide sequence ID" value="NZ_JABAGR010000002.1"/>
</dbReference>
<dbReference type="AlphaFoldDB" id="A0A7X9T9R0"/>
<evidence type="ECO:0000256" key="1">
    <source>
        <dbReference type="ARBA" id="ARBA00004651"/>
    </source>
</evidence>
<feature type="transmembrane region" description="Helical" evidence="8">
    <location>
        <begin position="200"/>
        <end position="221"/>
    </location>
</feature>
<evidence type="ECO:0000256" key="2">
    <source>
        <dbReference type="ARBA" id="ARBA00004936"/>
    </source>
</evidence>
<dbReference type="InterPro" id="IPR000917">
    <property type="entry name" value="Sulfatase_N"/>
</dbReference>
<evidence type="ECO:0000313" key="10">
    <source>
        <dbReference type="EMBL" id="NMF25222.1"/>
    </source>
</evidence>
<dbReference type="PANTHER" id="PTHR47371:SF3">
    <property type="entry name" value="PHOSPHOGLYCEROL TRANSFERASE I"/>
    <property type="match status" value="1"/>
</dbReference>
<comment type="caution">
    <text evidence="10">The sequence shown here is derived from an EMBL/GenBank/DDBJ whole genome shotgun (WGS) entry which is preliminary data.</text>
</comment>
<feature type="transmembrane region" description="Helical" evidence="8">
    <location>
        <begin position="6"/>
        <end position="24"/>
    </location>
</feature>
<dbReference type="InterPro" id="IPR017850">
    <property type="entry name" value="Alkaline_phosphatase_core_sf"/>
</dbReference>
<feature type="transmembrane region" description="Helical" evidence="8">
    <location>
        <begin position="70"/>
        <end position="87"/>
    </location>
</feature>
<keyword evidence="4 8" id="KW-0812">Transmembrane</keyword>
<protein>
    <submittedName>
        <fullName evidence="10">Sulfatase-like hydrolase/transferase</fullName>
    </submittedName>
</protein>
<evidence type="ECO:0000313" key="11">
    <source>
        <dbReference type="Proteomes" id="UP000565613"/>
    </source>
</evidence>